<accession>A0A163AM81</accession>
<dbReference type="Gene3D" id="3.60.15.10">
    <property type="entry name" value="Ribonuclease Z/Hydroxyacylglutathione hydrolase-like"/>
    <property type="match status" value="1"/>
</dbReference>
<evidence type="ECO:0000259" key="1">
    <source>
        <dbReference type="Pfam" id="PF12706"/>
    </source>
</evidence>
<gene>
    <name evidence="2" type="ORF">AWE51_06770</name>
</gene>
<dbReference type="EMBL" id="LQRT01000013">
    <property type="protein sequence ID" value="KZS40647.1"/>
    <property type="molecule type" value="Genomic_DNA"/>
</dbReference>
<dbReference type="InterPro" id="IPR036866">
    <property type="entry name" value="RibonucZ/Hydroxyglut_hydro"/>
</dbReference>
<proteinExistence type="predicted"/>
<reference evidence="2 3" key="1">
    <citation type="submission" date="2016-01" db="EMBL/GenBank/DDBJ databases">
        <title>The draft genome sequence of Aquimarina sp. RZW4-3-2.</title>
        <authorList>
            <person name="Wang Y."/>
        </authorList>
    </citation>
    <scope>NUCLEOTIDE SEQUENCE [LARGE SCALE GENOMIC DNA]</scope>
    <source>
        <strain evidence="2 3">RZW4-3-2</strain>
    </source>
</reference>
<evidence type="ECO:0000313" key="2">
    <source>
        <dbReference type="EMBL" id="KZS40647.1"/>
    </source>
</evidence>
<comment type="caution">
    <text evidence="2">The sequence shown here is derived from an EMBL/GenBank/DDBJ whole genome shotgun (WGS) entry which is preliminary data.</text>
</comment>
<dbReference type="OrthoDB" id="9781189at2"/>
<dbReference type="Pfam" id="PF12706">
    <property type="entry name" value="Lactamase_B_2"/>
    <property type="match status" value="1"/>
</dbReference>
<dbReference type="RefSeq" id="WP_066314335.1">
    <property type="nucleotide sequence ID" value="NZ_CANLSS010000008.1"/>
</dbReference>
<dbReference type="CDD" id="cd07715">
    <property type="entry name" value="TaR3-like_MBL-fold"/>
    <property type="match status" value="1"/>
</dbReference>
<sequence length="276" mass="31340">MIITFYGTRGSTPVCESGFQEFGGNTTCVLVSGGQEGESVLVFDAGTGIRKLGKELISKKLFPGNKIYLTFSHFHWDHIQGFPFFAPAYDLNKEIEFFVIGDDAPKIDDFKEILAKQMESTYFPISIDDMGANFTFTTTKEDRISFDGGQIIANKHTHPGGAHGYRLETEGKIFVYCTDLEHGEQLDPKVIEFCKNADVLIHDAQYTPQELLTRRGWGHSSWEQAIQVAELANVKQLYLTHHDPDHNDDFLRNMEKECQERFPNCFLAREGQQIKL</sequence>
<organism evidence="2 3">
    <name type="scientific">Aquimarina aggregata</name>
    <dbReference type="NCBI Taxonomy" id="1642818"/>
    <lineage>
        <taxon>Bacteria</taxon>
        <taxon>Pseudomonadati</taxon>
        <taxon>Bacteroidota</taxon>
        <taxon>Flavobacteriia</taxon>
        <taxon>Flavobacteriales</taxon>
        <taxon>Flavobacteriaceae</taxon>
        <taxon>Aquimarina</taxon>
    </lineage>
</organism>
<name>A0A163AM81_9FLAO</name>
<evidence type="ECO:0000313" key="3">
    <source>
        <dbReference type="Proteomes" id="UP000076715"/>
    </source>
</evidence>
<dbReference type="STRING" id="1642818.AWE51_06770"/>
<keyword evidence="3" id="KW-1185">Reference proteome</keyword>
<dbReference type="AlphaFoldDB" id="A0A163AM81"/>
<dbReference type="SUPFAM" id="SSF56281">
    <property type="entry name" value="Metallo-hydrolase/oxidoreductase"/>
    <property type="match status" value="1"/>
</dbReference>
<dbReference type="PANTHER" id="PTHR42663">
    <property type="entry name" value="HYDROLASE C777.06C-RELATED-RELATED"/>
    <property type="match status" value="1"/>
</dbReference>
<dbReference type="PANTHER" id="PTHR42663:SF4">
    <property type="entry name" value="SLL1036 PROTEIN"/>
    <property type="match status" value="1"/>
</dbReference>
<dbReference type="InterPro" id="IPR001279">
    <property type="entry name" value="Metallo-B-lactamas"/>
</dbReference>
<feature type="domain" description="Metallo-beta-lactamase" evidence="1">
    <location>
        <begin position="68"/>
        <end position="242"/>
    </location>
</feature>
<dbReference type="Proteomes" id="UP000076715">
    <property type="component" value="Unassembled WGS sequence"/>
</dbReference>
<protein>
    <recommendedName>
        <fullName evidence="1">Metallo-beta-lactamase domain-containing protein</fullName>
    </recommendedName>
</protein>